<dbReference type="InterPro" id="IPR040410">
    <property type="entry name" value="UPF0658_Golgi"/>
</dbReference>
<keyword evidence="2" id="KW-0812">Transmembrane</keyword>
<proteinExistence type="predicted"/>
<protein>
    <recommendedName>
        <fullName evidence="5">Integral membrane protein</fullName>
    </recommendedName>
</protein>
<feature type="compositionally biased region" description="Low complexity" evidence="1">
    <location>
        <begin position="128"/>
        <end position="150"/>
    </location>
</feature>
<dbReference type="PANTHER" id="PTHR34391:SF2">
    <property type="entry name" value="TRP C-TERMINAL DOMAIN-CONTAINING PROTEIN"/>
    <property type="match status" value="1"/>
</dbReference>
<sequence length="607" mass="66433">MRLVPLPPNLKLVWDRVTASRIATIYFVFSILHCAVQVVFQVQAFSVNKQAADFLSGLIHTGDAALSGFFVLGSQLHFCDHVPNSLSTDSCRVVWNGTIGGTGDSRSDGLKLGSGNNATLTFTSSITPTSSLIPSSTSTRAHSSSTPRSTSEPHLFTSKRAFAPKPQIDIANFSAIALNGQTGVTLQGFGFGGKNVTLDNKCLVALNWPVQTLKNTKREDIAFINFQLWVLGMSLVALLNESIPHIIASTFTHLSATAWGAFQIYNTDMFHQDFKRLTTDGACKINLLPSYWEARARAEIPSLAFSAAALLVSCYLSFKLVKAFGWQTFKRVGASRTINKIYKLILTLSIVIQLSLFFVVTAVALWLDQLCNGAIAVMATQSKIYEIFLVIVLTLLIPWLLMGWFASRRELKYPMAVFLVLSALYVIGWGLMFDSTTFRWTFVQWTFFASMATLSAVLAIIDLIVGIMCRLNFDKGLPNYLNAQEPLADDSFIQARPAEGNAYDEKVDFPSTVHPVPTFSAAFKPSTEFRAPGQTGLHLGPRFFNRSAAPSVQHVDVESLSAVHPASPESVNPGSTQLVRAGSQYSTSSSSTVTTTESVGRSRWVIE</sequence>
<dbReference type="GO" id="GO:0005794">
    <property type="term" value="C:Golgi apparatus"/>
    <property type="evidence" value="ECO:0007669"/>
    <property type="project" value="TreeGrafter"/>
</dbReference>
<feature type="transmembrane region" description="Helical" evidence="2">
    <location>
        <begin position="387"/>
        <end position="406"/>
    </location>
</feature>
<evidence type="ECO:0000256" key="2">
    <source>
        <dbReference type="SAM" id="Phobius"/>
    </source>
</evidence>
<keyword evidence="2" id="KW-0472">Membrane</keyword>
<feature type="transmembrane region" description="Helical" evidence="2">
    <location>
        <begin position="221"/>
        <end position="239"/>
    </location>
</feature>
<evidence type="ECO:0000313" key="4">
    <source>
        <dbReference type="Proteomes" id="UP001201163"/>
    </source>
</evidence>
<keyword evidence="4" id="KW-1185">Reference proteome</keyword>
<evidence type="ECO:0000313" key="3">
    <source>
        <dbReference type="EMBL" id="KAH8997468.1"/>
    </source>
</evidence>
<feature type="transmembrane region" description="Helical" evidence="2">
    <location>
        <begin position="20"/>
        <end position="40"/>
    </location>
</feature>
<feature type="compositionally biased region" description="Low complexity" evidence="1">
    <location>
        <begin position="586"/>
        <end position="599"/>
    </location>
</feature>
<feature type="region of interest" description="Disordered" evidence="1">
    <location>
        <begin position="581"/>
        <end position="607"/>
    </location>
</feature>
<dbReference type="Proteomes" id="UP001201163">
    <property type="component" value="Unassembled WGS sequence"/>
</dbReference>
<feature type="transmembrane region" description="Helical" evidence="2">
    <location>
        <begin position="300"/>
        <end position="321"/>
    </location>
</feature>
<dbReference type="PANTHER" id="PTHR34391">
    <property type="entry name" value="UPF0658 GOLGI APPARATUS MEMBRANE PROTEIN C1952.10C-RELATED"/>
    <property type="match status" value="1"/>
</dbReference>
<comment type="caution">
    <text evidence="3">The sequence shown here is derived from an EMBL/GenBank/DDBJ whole genome shotgun (WGS) entry which is preliminary data.</text>
</comment>
<evidence type="ECO:0008006" key="5">
    <source>
        <dbReference type="Google" id="ProtNLM"/>
    </source>
</evidence>
<organism evidence="3 4">
    <name type="scientific">Lactarius akahatsu</name>
    <dbReference type="NCBI Taxonomy" id="416441"/>
    <lineage>
        <taxon>Eukaryota</taxon>
        <taxon>Fungi</taxon>
        <taxon>Dikarya</taxon>
        <taxon>Basidiomycota</taxon>
        <taxon>Agaricomycotina</taxon>
        <taxon>Agaricomycetes</taxon>
        <taxon>Russulales</taxon>
        <taxon>Russulaceae</taxon>
        <taxon>Lactarius</taxon>
    </lineage>
</organism>
<keyword evidence="2" id="KW-1133">Transmembrane helix</keyword>
<feature type="transmembrane region" description="Helical" evidence="2">
    <location>
        <begin position="445"/>
        <end position="465"/>
    </location>
</feature>
<name>A0AAD4QGH2_9AGAM</name>
<gene>
    <name evidence="3" type="ORF">EDB92DRAFT_2061794</name>
</gene>
<feature type="transmembrane region" description="Helical" evidence="2">
    <location>
        <begin position="413"/>
        <end position="433"/>
    </location>
</feature>
<dbReference type="AlphaFoldDB" id="A0AAD4QGH2"/>
<dbReference type="EMBL" id="JAKELL010000007">
    <property type="protein sequence ID" value="KAH8997468.1"/>
    <property type="molecule type" value="Genomic_DNA"/>
</dbReference>
<reference evidence="3" key="1">
    <citation type="submission" date="2022-01" db="EMBL/GenBank/DDBJ databases">
        <title>Comparative genomics reveals a dynamic genome evolution in the ectomycorrhizal milk-cap (Lactarius) mushrooms.</title>
        <authorList>
            <consortium name="DOE Joint Genome Institute"/>
            <person name="Lebreton A."/>
            <person name="Tang N."/>
            <person name="Kuo A."/>
            <person name="LaButti K."/>
            <person name="Drula E."/>
            <person name="Barry K."/>
            <person name="Clum A."/>
            <person name="Lipzen A."/>
            <person name="Mousain D."/>
            <person name="Ng V."/>
            <person name="Wang R."/>
            <person name="Wang X."/>
            <person name="Dai Y."/>
            <person name="Henrissat B."/>
            <person name="Grigoriev I.V."/>
            <person name="Guerin-Laguette A."/>
            <person name="Yu F."/>
            <person name="Martin F.M."/>
        </authorList>
    </citation>
    <scope>NUCLEOTIDE SEQUENCE</scope>
    <source>
        <strain evidence="3">QP</strain>
    </source>
</reference>
<feature type="region of interest" description="Disordered" evidence="1">
    <location>
        <begin position="128"/>
        <end position="155"/>
    </location>
</feature>
<evidence type="ECO:0000256" key="1">
    <source>
        <dbReference type="SAM" id="MobiDB-lite"/>
    </source>
</evidence>
<feature type="transmembrane region" description="Helical" evidence="2">
    <location>
        <begin position="341"/>
        <end position="367"/>
    </location>
</feature>
<accession>A0AAD4QGH2</accession>